<name>I1BPJ1_RHIO9</name>
<reference evidence="1 2" key="1">
    <citation type="journal article" date="2009" name="PLoS Genet.">
        <title>Genomic analysis of the basal lineage fungus Rhizopus oryzae reveals a whole-genome duplication.</title>
        <authorList>
            <person name="Ma L.-J."/>
            <person name="Ibrahim A.S."/>
            <person name="Skory C."/>
            <person name="Grabherr M.G."/>
            <person name="Burger G."/>
            <person name="Butler M."/>
            <person name="Elias M."/>
            <person name="Idnurm A."/>
            <person name="Lang B.F."/>
            <person name="Sone T."/>
            <person name="Abe A."/>
            <person name="Calvo S.E."/>
            <person name="Corrochano L.M."/>
            <person name="Engels R."/>
            <person name="Fu J."/>
            <person name="Hansberg W."/>
            <person name="Kim J.-M."/>
            <person name="Kodira C.D."/>
            <person name="Koehrsen M.J."/>
            <person name="Liu B."/>
            <person name="Miranda-Saavedra D."/>
            <person name="O'Leary S."/>
            <person name="Ortiz-Castellanos L."/>
            <person name="Poulter R."/>
            <person name="Rodriguez-Romero J."/>
            <person name="Ruiz-Herrera J."/>
            <person name="Shen Y.-Q."/>
            <person name="Zeng Q."/>
            <person name="Galagan J."/>
            <person name="Birren B.W."/>
            <person name="Cuomo C.A."/>
            <person name="Wickes B.L."/>
        </authorList>
    </citation>
    <scope>NUCLEOTIDE SEQUENCE [LARGE SCALE GENOMIC DNA]</scope>
    <source>
        <strain evidence="2">RA 99-880 / ATCC MYA-4621 / FGSC 9543 / NRRL 43880</strain>
    </source>
</reference>
<organism evidence="1 2">
    <name type="scientific">Rhizopus delemar (strain RA 99-880 / ATCC MYA-4621 / FGSC 9543 / NRRL 43880)</name>
    <name type="common">Mucormycosis agent</name>
    <name type="synonym">Rhizopus arrhizus var. delemar</name>
    <dbReference type="NCBI Taxonomy" id="246409"/>
    <lineage>
        <taxon>Eukaryota</taxon>
        <taxon>Fungi</taxon>
        <taxon>Fungi incertae sedis</taxon>
        <taxon>Mucoromycota</taxon>
        <taxon>Mucoromycotina</taxon>
        <taxon>Mucoromycetes</taxon>
        <taxon>Mucorales</taxon>
        <taxon>Mucorineae</taxon>
        <taxon>Rhizopodaceae</taxon>
        <taxon>Rhizopus</taxon>
    </lineage>
</organism>
<dbReference type="RefSeq" id="XP_067513517.1">
    <property type="nucleotide sequence ID" value="XM_067657416.1"/>
</dbReference>
<sequence length="64" mass="7106">MLKLNVGPVEIVVLHTITKRSVQNMLLHAGLQNPGHDVEKGHLAFSDSDYHHQTPNTLILVSLK</sequence>
<evidence type="ECO:0000313" key="2">
    <source>
        <dbReference type="Proteomes" id="UP000009138"/>
    </source>
</evidence>
<evidence type="ECO:0000313" key="1">
    <source>
        <dbReference type="EMBL" id="EIE78121.1"/>
    </source>
</evidence>
<proteinExistence type="predicted"/>
<dbReference type="InParanoid" id="I1BPJ1"/>
<dbReference type="GeneID" id="93609797"/>
<dbReference type="EMBL" id="CH476733">
    <property type="protein sequence ID" value="EIE78121.1"/>
    <property type="molecule type" value="Genomic_DNA"/>
</dbReference>
<keyword evidence="2" id="KW-1185">Reference proteome</keyword>
<gene>
    <name evidence="1" type="ORF">RO3G_02825</name>
</gene>
<dbReference type="Proteomes" id="UP000009138">
    <property type="component" value="Unassembled WGS sequence"/>
</dbReference>
<protein>
    <submittedName>
        <fullName evidence="1">Uncharacterized protein</fullName>
    </submittedName>
</protein>
<dbReference type="VEuPathDB" id="FungiDB:RO3G_02825"/>
<accession>I1BPJ1</accession>
<dbReference type="AlphaFoldDB" id="I1BPJ1"/>